<name>A0A0F9UZW6_9ZZZZ</name>
<proteinExistence type="predicted"/>
<accession>A0A0F9UZW6</accession>
<organism evidence="1">
    <name type="scientific">marine sediment metagenome</name>
    <dbReference type="NCBI Taxonomy" id="412755"/>
    <lineage>
        <taxon>unclassified sequences</taxon>
        <taxon>metagenomes</taxon>
        <taxon>ecological metagenomes</taxon>
    </lineage>
</organism>
<dbReference type="EMBL" id="LAZR01000051">
    <property type="protein sequence ID" value="KKN98505.1"/>
    <property type="molecule type" value="Genomic_DNA"/>
</dbReference>
<protein>
    <submittedName>
        <fullName evidence="1">Uncharacterized protein</fullName>
    </submittedName>
</protein>
<gene>
    <name evidence="1" type="ORF">LCGC14_0146160</name>
</gene>
<reference evidence="1" key="1">
    <citation type="journal article" date="2015" name="Nature">
        <title>Complex archaea that bridge the gap between prokaryotes and eukaryotes.</title>
        <authorList>
            <person name="Spang A."/>
            <person name="Saw J.H."/>
            <person name="Jorgensen S.L."/>
            <person name="Zaremba-Niedzwiedzka K."/>
            <person name="Martijn J."/>
            <person name="Lind A.E."/>
            <person name="van Eijk R."/>
            <person name="Schleper C."/>
            <person name="Guy L."/>
            <person name="Ettema T.J."/>
        </authorList>
    </citation>
    <scope>NUCLEOTIDE SEQUENCE</scope>
</reference>
<comment type="caution">
    <text evidence="1">The sequence shown here is derived from an EMBL/GenBank/DDBJ whole genome shotgun (WGS) entry which is preliminary data.</text>
</comment>
<evidence type="ECO:0000313" key="1">
    <source>
        <dbReference type="EMBL" id="KKN98505.1"/>
    </source>
</evidence>
<sequence>MKMFPNEDVSQLIEDIINTDPNIKLSDILKLDRILSDVNYIISSSNTLSSVHHRLGMVSQELEKDKIYSTLSGAHINAIKDFIGLIYFWLNMLSDSKIRGMDKKFTLDTTIKGFKELILYMRSLMEEADILEVVTDGYQKGDENTDSKMS</sequence>
<dbReference type="AlphaFoldDB" id="A0A0F9UZW6"/>